<feature type="compositionally biased region" description="Acidic residues" evidence="1">
    <location>
        <begin position="230"/>
        <end position="240"/>
    </location>
</feature>
<feature type="compositionally biased region" description="Polar residues" evidence="1">
    <location>
        <begin position="215"/>
        <end position="224"/>
    </location>
</feature>
<feature type="compositionally biased region" description="Basic and acidic residues" evidence="1">
    <location>
        <begin position="100"/>
        <end position="111"/>
    </location>
</feature>
<dbReference type="EMBL" id="JH725232">
    <property type="protein sequence ID" value="EJP61007.1"/>
    <property type="molecule type" value="Genomic_DNA"/>
</dbReference>
<name>J4UF31_BEAB2</name>
<accession>J4UF31</accession>
<evidence type="ECO:0000313" key="3">
    <source>
        <dbReference type="Proteomes" id="UP000002762"/>
    </source>
</evidence>
<evidence type="ECO:0000313" key="2">
    <source>
        <dbReference type="EMBL" id="EJP61007.1"/>
    </source>
</evidence>
<feature type="region of interest" description="Disordered" evidence="1">
    <location>
        <begin position="68"/>
        <end position="259"/>
    </location>
</feature>
<gene>
    <name evidence="2" type="ORF">BBA_10043</name>
</gene>
<proteinExistence type="predicted"/>
<keyword evidence="3" id="KW-1185">Reference proteome</keyword>
<feature type="compositionally biased region" description="Basic and acidic residues" evidence="1">
    <location>
        <begin position="161"/>
        <end position="172"/>
    </location>
</feature>
<organism evidence="2 3">
    <name type="scientific">Beauveria bassiana (strain ARSEF 2860)</name>
    <name type="common">White muscardine disease fungus</name>
    <name type="synonym">Tritirachium shiotae</name>
    <dbReference type="NCBI Taxonomy" id="655819"/>
    <lineage>
        <taxon>Eukaryota</taxon>
        <taxon>Fungi</taxon>
        <taxon>Dikarya</taxon>
        <taxon>Ascomycota</taxon>
        <taxon>Pezizomycotina</taxon>
        <taxon>Sordariomycetes</taxon>
        <taxon>Hypocreomycetidae</taxon>
        <taxon>Hypocreales</taxon>
        <taxon>Cordycipitaceae</taxon>
        <taxon>Beauveria</taxon>
    </lineage>
</organism>
<reference evidence="2 3" key="1">
    <citation type="journal article" date="2012" name="Sci. Rep.">
        <title>Genomic perspectives on the evolution of fungal entomopathogenicity in Beauveria bassiana.</title>
        <authorList>
            <person name="Xiao G."/>
            <person name="Ying S.H."/>
            <person name="Zheng P."/>
            <person name="Wang Z.L."/>
            <person name="Zhang S."/>
            <person name="Xie X.Q."/>
            <person name="Shang Y."/>
            <person name="St Leger R.J."/>
            <person name="Zhao G.P."/>
            <person name="Wang C."/>
            <person name="Feng M.G."/>
        </authorList>
    </citation>
    <scope>NUCLEOTIDE SEQUENCE [LARGE SCALE GENOMIC DNA]</scope>
    <source>
        <strain evidence="2 3">ARSEF 2860</strain>
    </source>
</reference>
<dbReference type="InParanoid" id="J4UF31"/>
<protein>
    <submittedName>
        <fullName evidence="2">Uncharacterized protein</fullName>
    </submittedName>
</protein>
<dbReference type="GeneID" id="19893055"/>
<sequence>MSSKKTFFTSSGRMTVIAAAAHEQQVSLTASTAYREDDFAPACSEAVEHADGSRARTPMSPCLSQGLACGAPSGSKDEAIFIPSDSESESDGEAGASCAHRQEDRLSDRLDSNLCSSSKSTAEAAEQDHGQAEDGNESVLSDCDYEAGDRAELPRQSQSHESGDCDGSHDADSGSSSDSDGGSDGDADADYNDDGSFSDTDGEDSGRSKKRGTARSPSVTSSDNVHADDPPDDLPDDNAEENPPRPHKRQKLAHDEEDMTPVRRQSLCLALEDACHDRLEGPSQPACLAHRLLTTRPNLRAIRFRIAVRHQQHPSVSGSCKMPH</sequence>
<dbReference type="HOGENOM" id="CLU_857866_0_0_1"/>
<feature type="compositionally biased region" description="Acidic residues" evidence="1">
    <location>
        <begin position="181"/>
        <end position="193"/>
    </location>
</feature>
<dbReference type="AlphaFoldDB" id="J4UF31"/>
<dbReference type="RefSeq" id="XP_008603362.1">
    <property type="nucleotide sequence ID" value="XM_008605140.1"/>
</dbReference>
<dbReference type="Proteomes" id="UP000002762">
    <property type="component" value="Unassembled WGS sequence"/>
</dbReference>
<evidence type="ECO:0000256" key="1">
    <source>
        <dbReference type="SAM" id="MobiDB-lite"/>
    </source>
</evidence>